<dbReference type="InterPro" id="IPR036869">
    <property type="entry name" value="J_dom_sf"/>
</dbReference>
<dbReference type="SMART" id="SM00271">
    <property type="entry name" value="DnaJ"/>
    <property type="match status" value="1"/>
</dbReference>
<feature type="domain" description="J" evidence="5">
    <location>
        <begin position="34"/>
        <end position="102"/>
    </location>
</feature>
<gene>
    <name evidence="6" type="primary">DNAJC11</name>
</gene>
<accession>T2M514</accession>
<reference evidence="6" key="1">
    <citation type="journal article" date="2013" name="Genome Biol. Evol.">
        <title>Punctuated emergences of genetic and phenotypic innovations in eumetazoan, bilaterian, euteleostome, and hominidae ancestors.</title>
        <authorList>
            <person name="Wenger Y."/>
            <person name="Galliot B."/>
        </authorList>
    </citation>
    <scope>NUCLEOTIDE SEQUENCE</scope>
    <source>
        <tissue evidence="6">Whole animals</tissue>
    </source>
</reference>
<dbReference type="GO" id="GO:0042407">
    <property type="term" value="P:cristae formation"/>
    <property type="evidence" value="ECO:0007669"/>
    <property type="project" value="TreeGrafter"/>
</dbReference>
<sequence>IVKNLVSIWIIFYKKKKMFDPDAKLDDELESNPDYYAILNIKKDANEEEIKAAYHRMCVIYHPDKHQDPKNQQIAVTIFNKIHKAYEVLSNQQKRLIYNLYGQKGLDAGWEVIERIRTPQEILQEYERLQNEAEKRRIEQHTNPNGTTTLMIDATDLFKNNEISDDPFYTDESSLFPNIEIKQMSISQSIEAPLTKDTTAVLSGSLQNVNGIGTGSVNCMLRRTFSPKSFGEFELGVGDNTSIRLKGYHNLGKKMAGNLSLNLAFRQSMLSAGVQAMISRQLTNHTTGYVTWTGGFLSSMSSMVVRNTEKYHASAQLQLNLKNPFAMIAYTHKFNEDTKAKIRIKCGFLGLHLLYGCEHKVTSLSKLGAYISIGNASGVSLEIRLHRHTQTFNFPILLSEVFSASAVFYGTITPIVVYFTVRAFVIRPILKRQNEKNWKDNCEKFSKLVAEKKQEALDAISLMMDVYQRNVSQEEQRRGLIITSAWYGKFTSDFSCNATLSQLTNVTIPVQCLVRDSKLILTDATKSQLNGFYDPCPGEDKYLKISYEFRDAVHEAVFSDTEHVRIPKQSHRISTKIS</sequence>
<dbReference type="Gene3D" id="1.10.287.110">
    <property type="entry name" value="DnaJ domain"/>
    <property type="match status" value="1"/>
</dbReference>
<keyword evidence="4" id="KW-1133">Transmembrane helix</keyword>
<evidence type="ECO:0000259" key="5">
    <source>
        <dbReference type="PROSITE" id="PS50076"/>
    </source>
</evidence>
<dbReference type="OrthoDB" id="18010at2759"/>
<evidence type="ECO:0000256" key="4">
    <source>
        <dbReference type="SAM" id="Phobius"/>
    </source>
</evidence>
<dbReference type="PANTHER" id="PTHR44157:SF1">
    <property type="entry name" value="DNAJ HOMOLOG SUBFAMILY C MEMBER 11"/>
    <property type="match status" value="1"/>
</dbReference>
<dbReference type="InterPro" id="IPR018253">
    <property type="entry name" value="DnaJ_domain_CS"/>
</dbReference>
<protein>
    <submittedName>
        <fullName evidence="6">DnaJ homolog subfamily C member 11</fullName>
    </submittedName>
</protein>
<dbReference type="EMBL" id="HAAD01000795">
    <property type="protein sequence ID" value="CDG67027.1"/>
    <property type="molecule type" value="mRNA"/>
</dbReference>
<dbReference type="Pfam" id="PF22774">
    <property type="entry name" value="DNAJC11_beta-barrel"/>
    <property type="match status" value="1"/>
</dbReference>
<keyword evidence="3" id="KW-0143">Chaperone</keyword>
<evidence type="ECO:0000256" key="1">
    <source>
        <dbReference type="ARBA" id="ARBA00004370"/>
    </source>
</evidence>
<proteinExistence type="evidence at transcript level"/>
<evidence type="ECO:0000313" key="6">
    <source>
        <dbReference type="EMBL" id="CDG67027.1"/>
    </source>
</evidence>
<dbReference type="PANTHER" id="PTHR44157">
    <property type="entry name" value="DNAJ HOMOLOG SUBFAMILY C MEMBER 11"/>
    <property type="match status" value="1"/>
</dbReference>
<evidence type="ECO:0000256" key="2">
    <source>
        <dbReference type="ARBA" id="ARBA00023136"/>
    </source>
</evidence>
<evidence type="ECO:0000256" key="3">
    <source>
        <dbReference type="ARBA" id="ARBA00023186"/>
    </source>
</evidence>
<keyword evidence="4" id="KW-0812">Transmembrane</keyword>
<name>T2M514_HYDVU</name>
<dbReference type="InterPro" id="IPR024586">
    <property type="entry name" value="DnaJ-like_C11_C"/>
</dbReference>
<dbReference type="GO" id="GO:0005739">
    <property type="term" value="C:mitochondrion"/>
    <property type="evidence" value="ECO:0007669"/>
    <property type="project" value="GOC"/>
</dbReference>
<feature type="non-terminal residue" evidence="6">
    <location>
        <position position="1"/>
    </location>
</feature>
<comment type="subcellular location">
    <subcellularLocation>
        <location evidence="1">Membrane</location>
    </subcellularLocation>
</comment>
<dbReference type="GO" id="GO:0016020">
    <property type="term" value="C:membrane"/>
    <property type="evidence" value="ECO:0007669"/>
    <property type="project" value="UniProtKB-SubCell"/>
</dbReference>
<dbReference type="InterPro" id="IPR055225">
    <property type="entry name" value="DNAJC11-like_beta-barrel"/>
</dbReference>
<dbReference type="PRINTS" id="PR00625">
    <property type="entry name" value="JDOMAIN"/>
</dbReference>
<dbReference type="InterPro" id="IPR001623">
    <property type="entry name" value="DnaJ_domain"/>
</dbReference>
<dbReference type="PROSITE" id="PS50076">
    <property type="entry name" value="DNAJ_2"/>
    <property type="match status" value="1"/>
</dbReference>
<feature type="transmembrane region" description="Helical" evidence="4">
    <location>
        <begin position="406"/>
        <end position="425"/>
    </location>
</feature>
<dbReference type="CDD" id="cd06257">
    <property type="entry name" value="DnaJ"/>
    <property type="match status" value="1"/>
</dbReference>
<organism evidence="6">
    <name type="scientific">Hydra vulgaris</name>
    <name type="common">Hydra</name>
    <name type="synonym">Hydra attenuata</name>
    <dbReference type="NCBI Taxonomy" id="6087"/>
    <lineage>
        <taxon>Eukaryota</taxon>
        <taxon>Metazoa</taxon>
        <taxon>Cnidaria</taxon>
        <taxon>Hydrozoa</taxon>
        <taxon>Hydroidolina</taxon>
        <taxon>Anthoathecata</taxon>
        <taxon>Aplanulata</taxon>
        <taxon>Hydridae</taxon>
        <taxon>Hydra</taxon>
    </lineage>
</organism>
<keyword evidence="2 4" id="KW-0472">Membrane</keyword>
<dbReference type="Pfam" id="PF11875">
    <property type="entry name" value="DnaJ-like_C11_C"/>
    <property type="match status" value="1"/>
</dbReference>
<dbReference type="PROSITE" id="PS00636">
    <property type="entry name" value="DNAJ_1"/>
    <property type="match status" value="1"/>
</dbReference>
<dbReference type="SUPFAM" id="SSF46565">
    <property type="entry name" value="Chaperone J-domain"/>
    <property type="match status" value="1"/>
</dbReference>
<dbReference type="Pfam" id="PF00226">
    <property type="entry name" value="DnaJ"/>
    <property type="match status" value="1"/>
</dbReference>
<dbReference type="InterPro" id="IPR052243">
    <property type="entry name" value="Mito_inner_membrane_organizer"/>
</dbReference>
<dbReference type="AlphaFoldDB" id="T2M514"/>